<evidence type="ECO:0000313" key="6">
    <source>
        <dbReference type="Proteomes" id="UP000564885"/>
    </source>
</evidence>
<evidence type="ECO:0000313" key="5">
    <source>
        <dbReference type="EMBL" id="NNM71285.1"/>
    </source>
</evidence>
<dbReference type="AlphaFoldDB" id="A0A849I4N3"/>
<evidence type="ECO:0000256" key="1">
    <source>
        <dbReference type="ARBA" id="ARBA00022676"/>
    </source>
</evidence>
<feature type="domain" description="Glycosyltransferase subfamily 4-like N-terminal" evidence="4">
    <location>
        <begin position="52"/>
        <end position="169"/>
    </location>
</feature>
<reference evidence="5 6" key="1">
    <citation type="submission" date="2020-04" db="EMBL/GenBank/DDBJ databases">
        <title>Enterovirga sp. isolate from soil.</title>
        <authorList>
            <person name="Chea S."/>
            <person name="Kim D.-U."/>
        </authorList>
    </citation>
    <scope>NUCLEOTIDE SEQUENCE [LARGE SCALE GENOMIC DNA]</scope>
    <source>
        <strain evidence="5 6">DB1703</strain>
    </source>
</reference>
<dbReference type="CDD" id="cd03801">
    <property type="entry name" value="GT4_PimA-like"/>
    <property type="match status" value="1"/>
</dbReference>
<comment type="caution">
    <text evidence="5">The sequence shown here is derived from an EMBL/GenBank/DDBJ whole genome shotgun (WGS) entry which is preliminary data.</text>
</comment>
<dbReference type="RefSeq" id="WP_171216761.1">
    <property type="nucleotide sequence ID" value="NZ_JABEPP010000001.1"/>
</dbReference>
<gene>
    <name evidence="5" type="ORF">HJG44_02605</name>
</gene>
<organism evidence="5 6">
    <name type="scientific">Enterovirga aerilata</name>
    <dbReference type="NCBI Taxonomy" id="2730920"/>
    <lineage>
        <taxon>Bacteria</taxon>
        <taxon>Pseudomonadati</taxon>
        <taxon>Pseudomonadota</taxon>
        <taxon>Alphaproteobacteria</taxon>
        <taxon>Hyphomicrobiales</taxon>
        <taxon>Methylobacteriaceae</taxon>
        <taxon>Enterovirga</taxon>
    </lineage>
</organism>
<dbReference type="SUPFAM" id="SSF53756">
    <property type="entry name" value="UDP-Glycosyltransferase/glycogen phosphorylase"/>
    <property type="match status" value="1"/>
</dbReference>
<keyword evidence="2 5" id="KW-0808">Transferase</keyword>
<evidence type="ECO:0000259" key="3">
    <source>
        <dbReference type="Pfam" id="PF00534"/>
    </source>
</evidence>
<dbReference type="InterPro" id="IPR001296">
    <property type="entry name" value="Glyco_trans_1"/>
</dbReference>
<accession>A0A849I4N3</accession>
<dbReference type="PANTHER" id="PTHR12526">
    <property type="entry name" value="GLYCOSYLTRANSFERASE"/>
    <property type="match status" value="1"/>
</dbReference>
<protein>
    <submittedName>
        <fullName evidence="5">Glycosyltransferase family 4 protein</fullName>
    </submittedName>
</protein>
<evidence type="ECO:0000256" key="2">
    <source>
        <dbReference type="ARBA" id="ARBA00022679"/>
    </source>
</evidence>
<name>A0A849I4N3_9HYPH</name>
<feature type="domain" description="Glycosyl transferase family 1" evidence="3">
    <location>
        <begin position="186"/>
        <end position="340"/>
    </location>
</feature>
<dbReference type="Proteomes" id="UP000564885">
    <property type="component" value="Unassembled WGS sequence"/>
</dbReference>
<dbReference type="Pfam" id="PF00534">
    <property type="entry name" value="Glycos_transf_1"/>
    <property type="match status" value="1"/>
</dbReference>
<dbReference type="Pfam" id="PF13579">
    <property type="entry name" value="Glyco_trans_4_4"/>
    <property type="match status" value="1"/>
</dbReference>
<dbReference type="GO" id="GO:0016757">
    <property type="term" value="F:glycosyltransferase activity"/>
    <property type="evidence" value="ECO:0007669"/>
    <property type="project" value="UniProtKB-KW"/>
</dbReference>
<keyword evidence="1" id="KW-0328">Glycosyltransferase</keyword>
<dbReference type="PANTHER" id="PTHR12526:SF510">
    <property type="entry name" value="D-INOSITOL 3-PHOSPHATE GLYCOSYLTRANSFERASE"/>
    <property type="match status" value="1"/>
</dbReference>
<sequence>MTEGRRTRIVAIASPGGRSAGGGMGTVSRLIADGLEGAGSGYGAVILDPRGAGSPWLWPAFFLGVCGRLGWLWARARLSVLHLQVSERSSFIRKGLLLALGRALRVPVVLHHHGAELIPTYAGGPRWLRAIMRRTIRGADLNIVLGDVWRRFLVEEIAADPAKVVVLANASADLGSRSPPEPSQGARPGLLMLANLSPRKGVGELLAALARLREEGLDVPTMLAGGGEVERYRAEAARLGIADLCTFTGWVGRAEVERLLGQARALVLPSYEEGLPMAILEALSAGVPVVATPVGSIPENLTNGETCLLVQPGNVDELVSALRAIMTDEHLRERLVRNGRALFEKRFAPGAYIQAVVAMYDRLGAGRP</sequence>
<keyword evidence="6" id="KW-1185">Reference proteome</keyword>
<dbReference type="EMBL" id="JABEPP010000001">
    <property type="protein sequence ID" value="NNM71285.1"/>
    <property type="molecule type" value="Genomic_DNA"/>
</dbReference>
<proteinExistence type="predicted"/>
<evidence type="ECO:0000259" key="4">
    <source>
        <dbReference type="Pfam" id="PF13579"/>
    </source>
</evidence>
<dbReference type="InterPro" id="IPR028098">
    <property type="entry name" value="Glyco_trans_4-like_N"/>
</dbReference>
<dbReference type="Gene3D" id="3.40.50.2000">
    <property type="entry name" value="Glycogen Phosphorylase B"/>
    <property type="match status" value="2"/>
</dbReference>